<reference evidence="1" key="1">
    <citation type="submission" date="2019-11" db="EMBL/GenBank/DDBJ databases">
        <title>Nori genome reveals adaptations in red seaweeds to the harsh intertidal environment.</title>
        <authorList>
            <person name="Wang D."/>
            <person name="Mao Y."/>
        </authorList>
    </citation>
    <scope>NUCLEOTIDE SEQUENCE</scope>
    <source>
        <tissue evidence="1">Gametophyte</tissue>
    </source>
</reference>
<gene>
    <name evidence="1" type="ORF">I4F81_009800</name>
</gene>
<name>A0ACC3CB34_PYRYE</name>
<sequence length="977" mass="100725">MANPEASSSSSAEAKAEADKITTANEEGETQEALGDPALVRDSAHTSVLLLAATAIFLGTFVALTVLAGLIFACRIGDLCDVTDVGSDQYVFRTLPLAVPIQYIWSSMTVGVLGMAVLSFYALSVLREDPGTPRMIEIATYIRQGSIAFLRTEYLYLVGLVVIIFVLVGFALNWAAAGCYGIGAVLSAVTGFLGMSIATRGNVRTAAASRKGISEGLNVAFRSGAVMGLSVVSIGLTGLSFVFLVFRDVRALAGFSAGASTIALFARVGGGIYTKAADVGADLVGKVEADIPEDDPRNPATIADNVGDNVGDVAGMGADLFESYVGSLVATAILGSSLPYFQGNRQALCVFNHLALDAACPARDETSLSKVSFANILCSGPIAEAYPSLSIWQSNAIFIALPFMLAAAGVVVGILGTAYVWVSPKLATEKDKGKVMESLLGSLRINIYSSSLLIVVAAAALCWGMFGGNSDFHEATGFGTDNLPRVVLANEGVCPPLAFVLPTNGTILASQLRLDPLAHYEPYDSLGFQFTSPSQVPWRLFLCILLGLWAGLLIGGLTEFFTAGSYAPTLGIAAAGEFGAGAVVIQGLGVGMLSVVPPLLLVAAVILGTYELFGTYGIALSAVGMLSTLGVTMATDAYGPVADNAGGIAEMAGLPSEVRDTTDALDALGNTTAATGKGFSNGSAVLTAYALLTALVQDSGLAPNPLQLVGPAAAAAGVAGAHVTDGGQVVSLVDIYVVVSVFIGIMLPFFFGALTMLAVSRAAQAMIVEVRRQFRDIPGLREGARGVQPQHVRCVNISTQSAIIEMALPGAIAIMAPLIVGFGFGQRALIGLLLAGIGSGYMVGIMMSNAGGAWDNAKKLTESGYFGAGNGKGSEWHKATVAGDTVGDPFKDTSGPSMNILIKIMTSLSLISVGLMNRDRDPDGWIGAVLAGVTILVCVPFAVWTLWMAQKTSAAARSEFHNTEGGVGVTATEEAAA</sequence>
<evidence type="ECO:0000313" key="2">
    <source>
        <dbReference type="Proteomes" id="UP000798662"/>
    </source>
</evidence>
<evidence type="ECO:0000313" key="1">
    <source>
        <dbReference type="EMBL" id="KAK1867293.1"/>
    </source>
</evidence>
<organism evidence="1 2">
    <name type="scientific">Pyropia yezoensis</name>
    <name type="common">Susabi-nori</name>
    <name type="synonym">Porphyra yezoensis</name>
    <dbReference type="NCBI Taxonomy" id="2788"/>
    <lineage>
        <taxon>Eukaryota</taxon>
        <taxon>Rhodophyta</taxon>
        <taxon>Bangiophyceae</taxon>
        <taxon>Bangiales</taxon>
        <taxon>Bangiaceae</taxon>
        <taxon>Pyropia</taxon>
    </lineage>
</organism>
<proteinExistence type="predicted"/>
<dbReference type="Proteomes" id="UP000798662">
    <property type="component" value="Chromosome 3"/>
</dbReference>
<protein>
    <submittedName>
        <fullName evidence="1">Uncharacterized protein</fullName>
    </submittedName>
</protein>
<comment type="caution">
    <text evidence="1">The sequence shown here is derived from an EMBL/GenBank/DDBJ whole genome shotgun (WGS) entry which is preliminary data.</text>
</comment>
<accession>A0ACC3CB34</accession>
<keyword evidence="2" id="KW-1185">Reference proteome</keyword>
<dbReference type="EMBL" id="CM020620">
    <property type="protein sequence ID" value="KAK1867293.1"/>
    <property type="molecule type" value="Genomic_DNA"/>
</dbReference>